<keyword evidence="3 7" id="KW-0479">Metal-binding</keyword>
<feature type="binding site" description="axial binding residue" evidence="7">
    <location>
        <position position="488"/>
    </location>
    <ligand>
        <name>heme</name>
        <dbReference type="ChEBI" id="CHEBI:30413"/>
    </ligand>
    <ligandPart>
        <name>Fe</name>
        <dbReference type="ChEBI" id="CHEBI:18248"/>
    </ligandPart>
</feature>
<keyword evidence="7 8" id="KW-0349">Heme</keyword>
<dbReference type="PANTHER" id="PTHR24300:SF403">
    <property type="entry name" value="CYTOCHROME P450 306A1"/>
    <property type="match status" value="1"/>
</dbReference>
<keyword evidence="11" id="KW-1185">Reference proteome</keyword>
<evidence type="ECO:0000256" key="3">
    <source>
        <dbReference type="ARBA" id="ARBA00022723"/>
    </source>
</evidence>
<evidence type="ECO:0000256" key="5">
    <source>
        <dbReference type="ARBA" id="ARBA00023004"/>
    </source>
</evidence>
<dbReference type="GO" id="GO:0016712">
    <property type="term" value="F:oxidoreductase activity, acting on paired donors, with incorporation or reduction of molecular oxygen, reduced flavin or flavoprotein as one donor, and incorporation of one atom of oxygen"/>
    <property type="evidence" value="ECO:0007669"/>
    <property type="project" value="TreeGrafter"/>
</dbReference>
<dbReference type="PANTHER" id="PTHR24300">
    <property type="entry name" value="CYTOCHROME P450 508A4-RELATED"/>
    <property type="match status" value="1"/>
</dbReference>
<dbReference type="PRINTS" id="PR00463">
    <property type="entry name" value="EP450I"/>
</dbReference>
<dbReference type="GO" id="GO:0006805">
    <property type="term" value="P:xenobiotic metabolic process"/>
    <property type="evidence" value="ECO:0007669"/>
    <property type="project" value="TreeGrafter"/>
</dbReference>
<dbReference type="InterPro" id="IPR036396">
    <property type="entry name" value="Cyt_P450_sf"/>
</dbReference>
<feature type="transmembrane region" description="Helical" evidence="9">
    <location>
        <begin position="52"/>
        <end position="73"/>
    </location>
</feature>
<keyword evidence="9" id="KW-1133">Transmembrane helix</keyword>
<evidence type="ECO:0000313" key="11">
    <source>
        <dbReference type="Proteomes" id="UP000005408"/>
    </source>
</evidence>
<accession>A0A8W8HSZ5</accession>
<dbReference type="InterPro" id="IPR050182">
    <property type="entry name" value="Cytochrome_P450_fam2"/>
</dbReference>
<dbReference type="EnsemblMetazoa" id="G10889.11">
    <property type="protein sequence ID" value="G10889.11:cds"/>
    <property type="gene ID" value="G10889"/>
</dbReference>
<keyword evidence="9" id="KW-0812">Transmembrane</keyword>
<dbReference type="Gene3D" id="1.10.630.10">
    <property type="entry name" value="Cytochrome P450"/>
    <property type="match status" value="1"/>
</dbReference>
<dbReference type="InterPro" id="IPR002401">
    <property type="entry name" value="Cyt_P450_E_grp-I"/>
</dbReference>
<dbReference type="GO" id="GO:0008395">
    <property type="term" value="F:steroid hydroxylase activity"/>
    <property type="evidence" value="ECO:0007669"/>
    <property type="project" value="TreeGrafter"/>
</dbReference>
<dbReference type="GO" id="GO:0016020">
    <property type="term" value="C:membrane"/>
    <property type="evidence" value="ECO:0007669"/>
    <property type="project" value="UniProtKB-SubCell"/>
</dbReference>
<evidence type="ECO:0000256" key="9">
    <source>
        <dbReference type="SAM" id="Phobius"/>
    </source>
</evidence>
<dbReference type="GO" id="GO:0005737">
    <property type="term" value="C:cytoplasm"/>
    <property type="evidence" value="ECO:0007669"/>
    <property type="project" value="TreeGrafter"/>
</dbReference>
<comment type="subcellular location">
    <subcellularLocation>
        <location evidence="1">Membrane</location>
    </subcellularLocation>
</comment>
<evidence type="ECO:0000313" key="10">
    <source>
        <dbReference type="EnsemblMetazoa" id="G10889.11:cds"/>
    </source>
</evidence>
<keyword evidence="8" id="KW-0503">Monooxygenase</keyword>
<dbReference type="InterPro" id="IPR017972">
    <property type="entry name" value="Cyt_P450_CS"/>
</dbReference>
<sequence length="558" mass="63862">MDEIEEDEPRDNHYNSKITRLNCNPTDIFGRHYLCPTTRPANLDRCLGNCELASTVMIFGCLAVLVVVLYFWWKKTTRDASLPPGPTTVPFLGNLLSVNPETMLDKFQKYRKKYGDVFSLVTGSKTIVVVSGYDTLREIFIKHGDVSSARPDIFITREVGKFKGIANASGALWKEHRTFTLNALREFGFGKRSFESKIIEELEAFVQEIHSKKGQSFNVHNLLNVCISNIMCSINFGKRYDHGDLDFCRLLDSVNQNLTNENVMLVATVLPFVRYIPGDPCRIKNLLANIEIAESHFRQLVKEHEQTFDENDLRDFIDVFLKRMKSEQNNPNTTFDEDQLVKIIHELFVAGTETTATALRWFCLFMIRYPKVQEKMRKEVYDVIGTSRFPRLEDKPSLPYCEAVIHETLRVGAIGPFSIPHGLSRDLHYNGFIIPKDALLIQNLYSSFFDEKIFPDPNAFKPERFLDEKGSLQNTEKVLVFSLGRRMCPGEVLARMELFLFVTLIIQRFKLEPADINNVPPEKGVMGVTHAPLDFLMKAIEIISTPPPQSEDSFTVFV</sequence>
<organism evidence="10 11">
    <name type="scientific">Magallana gigas</name>
    <name type="common">Pacific oyster</name>
    <name type="synonym">Crassostrea gigas</name>
    <dbReference type="NCBI Taxonomy" id="29159"/>
    <lineage>
        <taxon>Eukaryota</taxon>
        <taxon>Metazoa</taxon>
        <taxon>Spiralia</taxon>
        <taxon>Lophotrochozoa</taxon>
        <taxon>Mollusca</taxon>
        <taxon>Bivalvia</taxon>
        <taxon>Autobranchia</taxon>
        <taxon>Pteriomorphia</taxon>
        <taxon>Ostreida</taxon>
        <taxon>Ostreoidea</taxon>
        <taxon>Ostreidae</taxon>
        <taxon>Magallana</taxon>
    </lineage>
</organism>
<dbReference type="GO" id="GO:0006082">
    <property type="term" value="P:organic acid metabolic process"/>
    <property type="evidence" value="ECO:0007669"/>
    <property type="project" value="TreeGrafter"/>
</dbReference>
<evidence type="ECO:0000256" key="7">
    <source>
        <dbReference type="PIRSR" id="PIRSR602401-1"/>
    </source>
</evidence>
<dbReference type="GO" id="GO:0020037">
    <property type="term" value="F:heme binding"/>
    <property type="evidence" value="ECO:0007669"/>
    <property type="project" value="InterPro"/>
</dbReference>
<dbReference type="FunFam" id="1.10.630.10:FF:000004">
    <property type="entry name" value="cytochrome P450 2D15 isoform X1"/>
    <property type="match status" value="1"/>
</dbReference>
<dbReference type="PRINTS" id="PR00385">
    <property type="entry name" value="P450"/>
</dbReference>
<keyword evidence="4 8" id="KW-0560">Oxidoreductase</keyword>
<dbReference type="InterPro" id="IPR001128">
    <property type="entry name" value="Cyt_P450"/>
</dbReference>
<keyword evidence="5 7" id="KW-0408">Iron</keyword>
<proteinExistence type="inferred from homology"/>
<dbReference type="PROSITE" id="PS00086">
    <property type="entry name" value="CYTOCHROME_P450"/>
    <property type="match status" value="1"/>
</dbReference>
<evidence type="ECO:0000256" key="1">
    <source>
        <dbReference type="ARBA" id="ARBA00004370"/>
    </source>
</evidence>
<reference evidence="10" key="1">
    <citation type="submission" date="2022-08" db="UniProtKB">
        <authorList>
            <consortium name="EnsemblMetazoa"/>
        </authorList>
    </citation>
    <scope>IDENTIFICATION</scope>
    <source>
        <strain evidence="10">05x7-T-G4-1.051#20</strain>
    </source>
</reference>
<name>A0A8W8HSZ5_MAGGI</name>
<evidence type="ECO:0000256" key="2">
    <source>
        <dbReference type="ARBA" id="ARBA00010617"/>
    </source>
</evidence>
<evidence type="ECO:0000256" key="4">
    <source>
        <dbReference type="ARBA" id="ARBA00023002"/>
    </source>
</evidence>
<comment type="cofactor">
    <cofactor evidence="7">
        <name>heme</name>
        <dbReference type="ChEBI" id="CHEBI:30413"/>
    </cofactor>
</comment>
<keyword evidence="6 9" id="KW-0472">Membrane</keyword>
<dbReference type="Proteomes" id="UP000005408">
    <property type="component" value="Unassembled WGS sequence"/>
</dbReference>
<dbReference type="GO" id="GO:0005506">
    <property type="term" value="F:iron ion binding"/>
    <property type="evidence" value="ECO:0007669"/>
    <property type="project" value="InterPro"/>
</dbReference>
<evidence type="ECO:0000256" key="6">
    <source>
        <dbReference type="ARBA" id="ARBA00023136"/>
    </source>
</evidence>
<dbReference type="Pfam" id="PF00067">
    <property type="entry name" value="p450"/>
    <property type="match status" value="1"/>
</dbReference>
<dbReference type="AlphaFoldDB" id="A0A8W8HSZ5"/>
<comment type="similarity">
    <text evidence="2 8">Belongs to the cytochrome P450 family.</text>
</comment>
<protein>
    <submittedName>
        <fullName evidence="10">Uncharacterized protein</fullName>
    </submittedName>
</protein>
<dbReference type="SUPFAM" id="SSF48264">
    <property type="entry name" value="Cytochrome P450"/>
    <property type="match status" value="1"/>
</dbReference>
<evidence type="ECO:0000256" key="8">
    <source>
        <dbReference type="RuleBase" id="RU000461"/>
    </source>
</evidence>